<dbReference type="InterPro" id="IPR050562">
    <property type="entry name" value="FAD_mOase_fung"/>
</dbReference>
<protein>
    <recommendedName>
        <fullName evidence="6">FAD-binding domain-containing protein</fullName>
    </recommendedName>
</protein>
<organism evidence="7 8">
    <name type="scientific">Oidiodendron maius (strain Zn)</name>
    <dbReference type="NCBI Taxonomy" id="913774"/>
    <lineage>
        <taxon>Eukaryota</taxon>
        <taxon>Fungi</taxon>
        <taxon>Dikarya</taxon>
        <taxon>Ascomycota</taxon>
        <taxon>Pezizomycotina</taxon>
        <taxon>Leotiomycetes</taxon>
        <taxon>Leotiomycetes incertae sedis</taxon>
        <taxon>Myxotrichaceae</taxon>
        <taxon>Oidiodendron</taxon>
    </lineage>
</organism>
<dbReference type="PRINTS" id="PR00420">
    <property type="entry name" value="RNGMNOXGNASE"/>
</dbReference>
<feature type="compositionally biased region" description="Basic and acidic residues" evidence="5">
    <location>
        <begin position="436"/>
        <end position="449"/>
    </location>
</feature>
<dbReference type="InParanoid" id="A0A0C3HC26"/>
<dbReference type="PANTHER" id="PTHR47356">
    <property type="entry name" value="FAD-DEPENDENT MONOOXYGENASE ASQG-RELATED"/>
    <property type="match status" value="1"/>
</dbReference>
<evidence type="ECO:0000313" key="7">
    <source>
        <dbReference type="EMBL" id="KIM99921.1"/>
    </source>
</evidence>
<evidence type="ECO:0000256" key="2">
    <source>
        <dbReference type="ARBA" id="ARBA00022630"/>
    </source>
</evidence>
<evidence type="ECO:0000259" key="6">
    <source>
        <dbReference type="Pfam" id="PF01494"/>
    </source>
</evidence>
<dbReference type="AlphaFoldDB" id="A0A0C3HC26"/>
<dbReference type="EMBL" id="KN832878">
    <property type="protein sequence ID" value="KIM99921.1"/>
    <property type="molecule type" value="Genomic_DNA"/>
</dbReference>
<reference evidence="7 8" key="1">
    <citation type="submission" date="2014-04" db="EMBL/GenBank/DDBJ databases">
        <authorList>
            <consortium name="DOE Joint Genome Institute"/>
            <person name="Kuo A."/>
            <person name="Martino E."/>
            <person name="Perotto S."/>
            <person name="Kohler A."/>
            <person name="Nagy L.G."/>
            <person name="Floudas D."/>
            <person name="Copeland A."/>
            <person name="Barry K.W."/>
            <person name="Cichocki N."/>
            <person name="Veneault-Fourrey C."/>
            <person name="LaButti K."/>
            <person name="Lindquist E.A."/>
            <person name="Lipzen A."/>
            <person name="Lundell T."/>
            <person name="Morin E."/>
            <person name="Murat C."/>
            <person name="Sun H."/>
            <person name="Tunlid A."/>
            <person name="Henrissat B."/>
            <person name="Grigoriev I.V."/>
            <person name="Hibbett D.S."/>
            <person name="Martin F."/>
            <person name="Nordberg H.P."/>
            <person name="Cantor M.N."/>
            <person name="Hua S.X."/>
        </authorList>
    </citation>
    <scope>NUCLEOTIDE SEQUENCE [LARGE SCALE GENOMIC DNA]</scope>
    <source>
        <strain evidence="7 8">Zn</strain>
    </source>
</reference>
<dbReference type="GO" id="GO:0071949">
    <property type="term" value="F:FAD binding"/>
    <property type="evidence" value="ECO:0007669"/>
    <property type="project" value="InterPro"/>
</dbReference>
<dbReference type="OrthoDB" id="10029326at2759"/>
<dbReference type="InterPro" id="IPR036188">
    <property type="entry name" value="FAD/NAD-bd_sf"/>
</dbReference>
<feature type="region of interest" description="Disordered" evidence="5">
    <location>
        <begin position="428"/>
        <end position="449"/>
    </location>
</feature>
<proteinExistence type="inferred from homology"/>
<dbReference type="Proteomes" id="UP000054321">
    <property type="component" value="Unassembled WGS sequence"/>
</dbReference>
<accession>A0A0C3HC26</accession>
<keyword evidence="8" id="KW-1185">Reference proteome</keyword>
<evidence type="ECO:0000256" key="3">
    <source>
        <dbReference type="ARBA" id="ARBA00022827"/>
    </source>
</evidence>
<evidence type="ECO:0000313" key="8">
    <source>
        <dbReference type="Proteomes" id="UP000054321"/>
    </source>
</evidence>
<comment type="similarity">
    <text evidence="1">Belongs to the paxM FAD-dependent monooxygenase family.</text>
</comment>
<name>A0A0C3HC26_OIDMZ</name>
<dbReference type="HOGENOM" id="CLU_009665_12_2_1"/>
<dbReference type="PANTHER" id="PTHR47356:SF2">
    <property type="entry name" value="FAD-BINDING DOMAIN-CONTAINING PROTEIN-RELATED"/>
    <property type="match status" value="1"/>
</dbReference>
<dbReference type="Pfam" id="PF01494">
    <property type="entry name" value="FAD_binding_3"/>
    <property type="match status" value="1"/>
</dbReference>
<reference evidence="8" key="2">
    <citation type="submission" date="2015-01" db="EMBL/GenBank/DDBJ databases">
        <title>Evolutionary Origins and Diversification of the Mycorrhizal Mutualists.</title>
        <authorList>
            <consortium name="DOE Joint Genome Institute"/>
            <consortium name="Mycorrhizal Genomics Consortium"/>
            <person name="Kohler A."/>
            <person name="Kuo A."/>
            <person name="Nagy L.G."/>
            <person name="Floudas D."/>
            <person name="Copeland A."/>
            <person name="Barry K.W."/>
            <person name="Cichocki N."/>
            <person name="Veneault-Fourrey C."/>
            <person name="LaButti K."/>
            <person name="Lindquist E.A."/>
            <person name="Lipzen A."/>
            <person name="Lundell T."/>
            <person name="Morin E."/>
            <person name="Murat C."/>
            <person name="Riley R."/>
            <person name="Ohm R."/>
            <person name="Sun H."/>
            <person name="Tunlid A."/>
            <person name="Henrissat B."/>
            <person name="Grigoriev I.V."/>
            <person name="Hibbett D.S."/>
            <person name="Martin F."/>
        </authorList>
    </citation>
    <scope>NUCLEOTIDE SEQUENCE [LARGE SCALE GENOMIC DNA]</scope>
    <source>
        <strain evidence="8">Zn</strain>
    </source>
</reference>
<dbReference type="SUPFAM" id="SSF51905">
    <property type="entry name" value="FAD/NAD(P)-binding domain"/>
    <property type="match status" value="1"/>
</dbReference>
<dbReference type="Gene3D" id="3.50.50.60">
    <property type="entry name" value="FAD/NAD(P)-binding domain"/>
    <property type="match status" value="1"/>
</dbReference>
<evidence type="ECO:0000256" key="4">
    <source>
        <dbReference type="ARBA" id="ARBA00023002"/>
    </source>
</evidence>
<evidence type="ECO:0000256" key="1">
    <source>
        <dbReference type="ARBA" id="ARBA00007992"/>
    </source>
</evidence>
<dbReference type="STRING" id="913774.A0A0C3HC26"/>
<evidence type="ECO:0000256" key="5">
    <source>
        <dbReference type="SAM" id="MobiDB-lite"/>
    </source>
</evidence>
<keyword evidence="3" id="KW-0274">FAD</keyword>
<sequence>MDSRLKVLIVGGSITGLSLALMLERVGIDFLLLEAHVDIAPELGASIGLCPNGLRILDQLSCYDSLQEKSQNHSVNNSWYGTLAGRKVKEFEGLGGAVIERHGYPLSFIDRRMLLQHLYDSLRQKHKVLTGKRVVSIVKSDDVAVMIRTEDGSSYTGDVLVGADGIHSRVRREMARLDPAHDYIESASLHAHWACLFGISRNVPGIAKGDVGYVFGNRFSYLLGDGPGDRSYFFLTKRLQKRVFGSDIPRFSDKDKEAFVKPHLDDHITSGLRFRDMYDKRMSSVLVPLEEIVYKRWHYGRIIAIGDSSSKMLPITGQGGNSAIENAAVLTNNLFDCLKTSPQNKPTVEQLDTVFEKVQELRTPRLQKFVTMANKRQAVDALLTPELEEFALTRMPQLQAEVILRGFQTEFGQAASLNMLPVPYRPRTVPFADEQPQEKSKKGDIMAKL</sequence>
<gene>
    <name evidence="7" type="ORF">OIDMADRAFT_166054</name>
</gene>
<dbReference type="InterPro" id="IPR002938">
    <property type="entry name" value="FAD-bd"/>
</dbReference>
<feature type="domain" description="FAD-binding" evidence="6">
    <location>
        <begin position="5"/>
        <end position="339"/>
    </location>
</feature>
<keyword evidence="2" id="KW-0285">Flavoprotein</keyword>
<dbReference type="GO" id="GO:0004497">
    <property type="term" value="F:monooxygenase activity"/>
    <property type="evidence" value="ECO:0007669"/>
    <property type="project" value="InterPro"/>
</dbReference>
<keyword evidence="4" id="KW-0560">Oxidoreductase</keyword>